<dbReference type="EMBL" id="MT144259">
    <property type="protein sequence ID" value="QJA51398.1"/>
    <property type="molecule type" value="Genomic_DNA"/>
</dbReference>
<name>A0A6H1ZV59_9ZZZZ</name>
<protein>
    <submittedName>
        <fullName evidence="1">Putative capsid protein</fullName>
    </submittedName>
</protein>
<dbReference type="EMBL" id="MT142650">
    <property type="protein sequence ID" value="QJA86653.1"/>
    <property type="molecule type" value="Genomic_DNA"/>
</dbReference>
<reference evidence="1" key="1">
    <citation type="submission" date="2020-03" db="EMBL/GenBank/DDBJ databases">
        <title>The deep terrestrial virosphere.</title>
        <authorList>
            <person name="Holmfeldt K."/>
            <person name="Nilsson E."/>
            <person name="Simone D."/>
            <person name="Lopez-Fernandez M."/>
            <person name="Wu X."/>
            <person name="de Brujin I."/>
            <person name="Lundin D."/>
            <person name="Andersson A."/>
            <person name="Bertilsson S."/>
            <person name="Dopson M."/>
        </authorList>
    </citation>
    <scope>NUCLEOTIDE SEQUENCE</scope>
    <source>
        <strain evidence="2">MM415B03148</strain>
        <strain evidence="1">TM448A02094</strain>
    </source>
</reference>
<organism evidence="1">
    <name type="scientific">viral metagenome</name>
    <dbReference type="NCBI Taxonomy" id="1070528"/>
    <lineage>
        <taxon>unclassified sequences</taxon>
        <taxon>metagenomes</taxon>
        <taxon>organismal metagenomes</taxon>
    </lineage>
</organism>
<evidence type="ECO:0000313" key="1">
    <source>
        <dbReference type="EMBL" id="QJA51398.1"/>
    </source>
</evidence>
<sequence length="273" mass="29953">MFGSICNTEHEPEIKKYGDTVHIRTIPDITIRDYTIGQNLVRERPLPGVVDLLIDKGKYYSVSINEVEKLQSDINYVEKWTDDAGMQMKISIDSGILADVYADANASNKGNSAGYRSGSIQLGASGAFLSVDKTNILDYIVDMGTCLDELDVPETQRWIVFPAIFCGMIKKSDLKDASLAGDGTSIMRNGRLGIIDRFEIYSSNQIATTTDGVTTVFNCIFGHPSAITFASQLTDTRVIPNPNDFGDIMEGLNVYGYETIKSQALGHFYAAKG</sequence>
<proteinExistence type="predicted"/>
<dbReference type="AlphaFoldDB" id="A0A6H1ZV59"/>
<accession>A0A6H1ZV59</accession>
<gene>
    <name evidence="2" type="ORF">MM415B03148_0008</name>
    <name evidence="1" type="ORF">TM448A02094_0009</name>
</gene>
<evidence type="ECO:0000313" key="2">
    <source>
        <dbReference type="EMBL" id="QJA86653.1"/>
    </source>
</evidence>